<keyword evidence="3" id="KW-1185">Reference proteome</keyword>
<gene>
    <name evidence="2" type="ORF">FPZ41_01665</name>
</gene>
<keyword evidence="1" id="KW-1133">Transmembrane helix</keyword>
<dbReference type="EMBL" id="VMNX01000002">
    <property type="protein sequence ID" value="MPY47368.1"/>
    <property type="molecule type" value="Genomic_DNA"/>
</dbReference>
<reference evidence="2 3" key="1">
    <citation type="submission" date="2019-09" db="EMBL/GenBank/DDBJ databases">
        <authorList>
            <person name="Duangmal K."/>
            <person name="Teo W.F.A."/>
            <person name="Lipun K."/>
        </authorList>
    </citation>
    <scope>NUCLEOTIDE SEQUENCE [LARGE SCALE GENOMIC DNA]</scope>
    <source>
        <strain evidence="2 3">K1PN6</strain>
    </source>
</reference>
<evidence type="ECO:0000256" key="1">
    <source>
        <dbReference type="SAM" id="Phobius"/>
    </source>
</evidence>
<name>A0A5N8WLI1_9ACTN</name>
<protein>
    <submittedName>
        <fullName evidence="2">Uncharacterized protein</fullName>
    </submittedName>
</protein>
<proteinExistence type="predicted"/>
<accession>A0A5N8WLI1</accession>
<sequence>MSDEAEKTSRDRAMDVVRGYADHDAIAVQDALAGLDAGNWIKVYAVLSGLLRSTISIMELTGERWKLDHLVRHADEVAAAAPPHYEFTVAEAARAWARGDQSALRTLSGRDLAGAVHMTAVFLAVLGLALWGRDGFLDVLRAFHETVTALVNDQPLGIRPLAP</sequence>
<evidence type="ECO:0000313" key="2">
    <source>
        <dbReference type="EMBL" id="MPY47368.1"/>
    </source>
</evidence>
<organism evidence="2 3">
    <name type="scientific">Streptomyces acidicola</name>
    <dbReference type="NCBI Taxonomy" id="2596892"/>
    <lineage>
        <taxon>Bacteria</taxon>
        <taxon>Bacillati</taxon>
        <taxon>Actinomycetota</taxon>
        <taxon>Actinomycetes</taxon>
        <taxon>Kitasatosporales</taxon>
        <taxon>Streptomycetaceae</taxon>
        <taxon>Streptomyces</taxon>
    </lineage>
</organism>
<evidence type="ECO:0000313" key="3">
    <source>
        <dbReference type="Proteomes" id="UP000373149"/>
    </source>
</evidence>
<keyword evidence="1" id="KW-0472">Membrane</keyword>
<dbReference type="RefSeq" id="WP_152858165.1">
    <property type="nucleotide sequence ID" value="NZ_VMNX01000002.1"/>
</dbReference>
<keyword evidence="1" id="KW-0812">Transmembrane</keyword>
<dbReference type="Proteomes" id="UP000373149">
    <property type="component" value="Unassembled WGS sequence"/>
</dbReference>
<feature type="transmembrane region" description="Helical" evidence="1">
    <location>
        <begin position="112"/>
        <end position="131"/>
    </location>
</feature>
<dbReference type="AlphaFoldDB" id="A0A5N8WLI1"/>
<comment type="caution">
    <text evidence="2">The sequence shown here is derived from an EMBL/GenBank/DDBJ whole genome shotgun (WGS) entry which is preliminary data.</text>
</comment>